<accession>A0A5A7PEF0</accession>
<protein>
    <submittedName>
        <fullName evidence="1">DNA binding</fullName>
    </submittedName>
</protein>
<evidence type="ECO:0000313" key="1">
    <source>
        <dbReference type="EMBL" id="GER30687.1"/>
    </source>
</evidence>
<sequence>MVASVMLDEGVGPRSGSEIGLSMLFWRSGLSEVPRSNYRDRSVDDVLESGSGWRFEPGDGEVDCFGGEGVFQRLRSAPDGMNPSGNDGLGEKSGEYVKVGESATDLAVVHSDGADRLARLIRLLCGVV</sequence>
<reference evidence="2" key="1">
    <citation type="journal article" date="2019" name="Curr. Biol.">
        <title>Genome Sequence of Striga asiatica Provides Insight into the Evolution of Plant Parasitism.</title>
        <authorList>
            <person name="Yoshida S."/>
            <person name="Kim S."/>
            <person name="Wafula E.K."/>
            <person name="Tanskanen J."/>
            <person name="Kim Y.M."/>
            <person name="Honaas L."/>
            <person name="Yang Z."/>
            <person name="Spallek T."/>
            <person name="Conn C.E."/>
            <person name="Ichihashi Y."/>
            <person name="Cheong K."/>
            <person name="Cui S."/>
            <person name="Der J.P."/>
            <person name="Gundlach H."/>
            <person name="Jiao Y."/>
            <person name="Hori C."/>
            <person name="Ishida J.K."/>
            <person name="Kasahara H."/>
            <person name="Kiba T."/>
            <person name="Kim M.S."/>
            <person name="Koo N."/>
            <person name="Laohavisit A."/>
            <person name="Lee Y.H."/>
            <person name="Lumba S."/>
            <person name="McCourt P."/>
            <person name="Mortimer J.C."/>
            <person name="Mutuku J.M."/>
            <person name="Nomura T."/>
            <person name="Sasaki-Sekimoto Y."/>
            <person name="Seto Y."/>
            <person name="Wang Y."/>
            <person name="Wakatake T."/>
            <person name="Sakakibara H."/>
            <person name="Demura T."/>
            <person name="Yamaguchi S."/>
            <person name="Yoneyama K."/>
            <person name="Manabe R.I."/>
            <person name="Nelson D.C."/>
            <person name="Schulman A.H."/>
            <person name="Timko M.P."/>
            <person name="dePamphilis C.W."/>
            <person name="Choi D."/>
            <person name="Shirasu K."/>
        </authorList>
    </citation>
    <scope>NUCLEOTIDE SEQUENCE [LARGE SCALE GENOMIC DNA]</scope>
    <source>
        <strain evidence="2">cv. UVA1</strain>
    </source>
</reference>
<dbReference type="EMBL" id="BKCP01004383">
    <property type="protein sequence ID" value="GER30687.1"/>
    <property type="molecule type" value="Genomic_DNA"/>
</dbReference>
<dbReference type="AlphaFoldDB" id="A0A5A7PEF0"/>
<gene>
    <name evidence="1" type="ORF">STAS_06648</name>
</gene>
<comment type="caution">
    <text evidence="1">The sequence shown here is derived from an EMBL/GenBank/DDBJ whole genome shotgun (WGS) entry which is preliminary data.</text>
</comment>
<dbReference type="Proteomes" id="UP000325081">
    <property type="component" value="Unassembled WGS sequence"/>
</dbReference>
<evidence type="ECO:0000313" key="2">
    <source>
        <dbReference type="Proteomes" id="UP000325081"/>
    </source>
</evidence>
<keyword evidence="2" id="KW-1185">Reference proteome</keyword>
<proteinExistence type="predicted"/>
<organism evidence="1 2">
    <name type="scientific">Striga asiatica</name>
    <name type="common">Asiatic witchweed</name>
    <name type="synonym">Buchnera asiatica</name>
    <dbReference type="NCBI Taxonomy" id="4170"/>
    <lineage>
        <taxon>Eukaryota</taxon>
        <taxon>Viridiplantae</taxon>
        <taxon>Streptophyta</taxon>
        <taxon>Embryophyta</taxon>
        <taxon>Tracheophyta</taxon>
        <taxon>Spermatophyta</taxon>
        <taxon>Magnoliopsida</taxon>
        <taxon>eudicotyledons</taxon>
        <taxon>Gunneridae</taxon>
        <taxon>Pentapetalae</taxon>
        <taxon>asterids</taxon>
        <taxon>lamiids</taxon>
        <taxon>Lamiales</taxon>
        <taxon>Orobanchaceae</taxon>
        <taxon>Buchnereae</taxon>
        <taxon>Striga</taxon>
    </lineage>
</organism>
<name>A0A5A7PEF0_STRAF</name>